<dbReference type="Gene3D" id="1.20.1270.170">
    <property type="match status" value="1"/>
</dbReference>
<dbReference type="PANTHER" id="PTHR39573">
    <property type="entry name" value="STRESS RESPONSE KINASE A"/>
    <property type="match status" value="1"/>
</dbReference>
<dbReference type="GO" id="GO:0005524">
    <property type="term" value="F:ATP binding"/>
    <property type="evidence" value="ECO:0007669"/>
    <property type="project" value="UniProtKB-UniRule"/>
</dbReference>
<comment type="catalytic activity">
    <reaction evidence="11">
        <text>L-seryl-[protein] + ATP = O-phospho-L-seryl-[protein] + ADP + H(+)</text>
        <dbReference type="Rhea" id="RHEA:17989"/>
        <dbReference type="Rhea" id="RHEA-COMP:9863"/>
        <dbReference type="Rhea" id="RHEA-COMP:11604"/>
        <dbReference type="ChEBI" id="CHEBI:15378"/>
        <dbReference type="ChEBI" id="CHEBI:29999"/>
        <dbReference type="ChEBI" id="CHEBI:30616"/>
        <dbReference type="ChEBI" id="CHEBI:83421"/>
        <dbReference type="ChEBI" id="CHEBI:456216"/>
        <dbReference type="EC" id="2.7.11.1"/>
    </reaction>
</comment>
<evidence type="ECO:0000256" key="7">
    <source>
        <dbReference type="ARBA" id="ARBA00022777"/>
    </source>
</evidence>
<evidence type="ECO:0000256" key="4">
    <source>
        <dbReference type="ARBA" id="ARBA00022679"/>
    </source>
</evidence>
<proteinExistence type="inferred from homology"/>
<dbReference type="GO" id="GO:0004674">
    <property type="term" value="F:protein serine/threonine kinase activity"/>
    <property type="evidence" value="ECO:0007669"/>
    <property type="project" value="UniProtKB-UniRule"/>
</dbReference>
<protein>
    <recommendedName>
        <fullName evidence="11">Stress response kinase A</fullName>
        <ecNumber evidence="11">2.7.11.1</ecNumber>
    </recommendedName>
    <alternativeName>
        <fullName evidence="11">Serine/threonine-protein kinase SrkA</fullName>
    </alternativeName>
</protein>
<keyword evidence="10 11" id="KW-0346">Stress response</keyword>
<keyword evidence="8 11" id="KW-0067">ATP-binding</keyword>
<comment type="cofactor">
    <cofactor evidence="11">
        <name>Mg(2+)</name>
        <dbReference type="ChEBI" id="CHEBI:18420"/>
    </cofactor>
</comment>
<evidence type="ECO:0000256" key="2">
    <source>
        <dbReference type="ARBA" id="ARBA00022527"/>
    </source>
</evidence>
<dbReference type="PANTHER" id="PTHR39573:SF1">
    <property type="entry name" value="STRESS RESPONSE KINASE A"/>
    <property type="match status" value="1"/>
</dbReference>
<keyword evidence="7 11" id="KW-0418">Kinase</keyword>
<feature type="active site" description="Proton acceptor" evidence="11">
    <location>
        <position position="202"/>
    </location>
</feature>
<feature type="site" description="ATP" evidence="11">
    <location>
        <position position="36"/>
    </location>
</feature>
<evidence type="ECO:0000256" key="11">
    <source>
        <dbReference type="HAMAP-Rule" id="MF_01497"/>
    </source>
</evidence>
<organism evidence="13 14">
    <name type="scientific">Mariprofundus erugo</name>
    <dbReference type="NCBI Taxonomy" id="2528639"/>
    <lineage>
        <taxon>Bacteria</taxon>
        <taxon>Pseudomonadati</taxon>
        <taxon>Pseudomonadota</taxon>
        <taxon>Candidatius Mariprofundia</taxon>
        <taxon>Mariprofundales</taxon>
        <taxon>Mariprofundaceae</taxon>
        <taxon>Mariprofundus</taxon>
    </lineage>
</organism>
<evidence type="ECO:0000256" key="9">
    <source>
        <dbReference type="ARBA" id="ARBA00022842"/>
    </source>
</evidence>
<comment type="function">
    <text evidence="11">A protein kinase that phosphorylates Ser and Thr residues. Probably acts to suppress the effects of stress linked to accumulation of reactive oxygen species. Probably involved in the extracytoplasmic stress response.</text>
</comment>
<accession>A0A5R9GSD5</accession>
<dbReference type="InterPro" id="IPR002575">
    <property type="entry name" value="Aminoglycoside_PTrfase"/>
</dbReference>
<dbReference type="Pfam" id="PF01636">
    <property type="entry name" value="APH"/>
    <property type="match status" value="1"/>
</dbReference>
<dbReference type="EC" id="2.7.11.1" evidence="11"/>
<keyword evidence="14" id="KW-1185">Reference proteome</keyword>
<dbReference type="RefSeq" id="WP_138239352.1">
    <property type="nucleotide sequence ID" value="NZ_VBRY01000007.1"/>
</dbReference>
<dbReference type="Proteomes" id="UP000306585">
    <property type="component" value="Unassembled WGS sequence"/>
</dbReference>
<keyword evidence="9 11" id="KW-0460">Magnesium</keyword>
<comment type="subunit">
    <text evidence="11">Monomer.</text>
</comment>
<dbReference type="SUPFAM" id="SSF56112">
    <property type="entry name" value="Protein kinase-like (PK-like)"/>
    <property type="match status" value="1"/>
</dbReference>
<evidence type="ECO:0000256" key="6">
    <source>
        <dbReference type="ARBA" id="ARBA00022741"/>
    </source>
</evidence>
<dbReference type="Gene3D" id="1.10.510.10">
    <property type="entry name" value="Transferase(Phosphotransferase) domain 1"/>
    <property type="match status" value="1"/>
</dbReference>
<dbReference type="EMBL" id="VBRY01000007">
    <property type="protein sequence ID" value="TLS66962.1"/>
    <property type="molecule type" value="Genomic_DNA"/>
</dbReference>
<evidence type="ECO:0000256" key="5">
    <source>
        <dbReference type="ARBA" id="ARBA00022723"/>
    </source>
</evidence>
<evidence type="ECO:0000313" key="14">
    <source>
        <dbReference type="Proteomes" id="UP000306585"/>
    </source>
</evidence>
<evidence type="ECO:0000259" key="12">
    <source>
        <dbReference type="Pfam" id="PF01636"/>
    </source>
</evidence>
<feature type="binding site" evidence="11">
    <location>
        <position position="219"/>
    </location>
    <ligand>
        <name>Mg(2+)</name>
        <dbReference type="ChEBI" id="CHEBI:18420"/>
    </ligand>
</feature>
<comment type="subcellular location">
    <subcellularLocation>
        <location evidence="11">Cytoplasm</location>
    </subcellularLocation>
</comment>
<dbReference type="AlphaFoldDB" id="A0A5R9GSD5"/>
<dbReference type="HAMAP" id="MF_01497">
    <property type="entry name" value="SrkA_kinase"/>
    <property type="match status" value="1"/>
</dbReference>
<evidence type="ECO:0000256" key="8">
    <source>
        <dbReference type="ARBA" id="ARBA00022840"/>
    </source>
</evidence>
<dbReference type="GO" id="GO:0000287">
    <property type="term" value="F:magnesium ion binding"/>
    <property type="evidence" value="ECO:0007669"/>
    <property type="project" value="UniProtKB-UniRule"/>
</dbReference>
<name>A0A5R9GSD5_9PROT</name>
<reference evidence="13 14" key="1">
    <citation type="journal article" date="2019" name="Appl. Environ. Microbiol.">
        <title>Environmental Evidence and Genomic Insight of Iron-oxidizing Bacteria Preference Towards More Corrosion Resistant Stainless Steel at Higher Salinities.</title>
        <authorList>
            <person name="Garrison C.E."/>
            <person name="Price K.A."/>
            <person name="Field E.K."/>
        </authorList>
    </citation>
    <scope>NUCLEOTIDE SEQUENCE [LARGE SCALE GENOMIC DNA]</scope>
    <source>
        <strain evidence="13 14">P3</strain>
    </source>
</reference>
<dbReference type="InterPro" id="IPR011009">
    <property type="entry name" value="Kinase-like_dom_sf"/>
</dbReference>
<evidence type="ECO:0000256" key="10">
    <source>
        <dbReference type="ARBA" id="ARBA00023016"/>
    </source>
</evidence>
<feature type="binding site" evidence="11">
    <location>
        <position position="207"/>
    </location>
    <ligand>
        <name>Mg(2+)</name>
        <dbReference type="ChEBI" id="CHEBI:18420"/>
    </ligand>
</feature>
<dbReference type="GO" id="GO:0005737">
    <property type="term" value="C:cytoplasm"/>
    <property type="evidence" value="ECO:0007669"/>
    <property type="project" value="UniProtKB-SubCell"/>
</dbReference>
<keyword evidence="6 11" id="KW-0547">Nucleotide-binding</keyword>
<dbReference type="NCBIfam" id="NF008738">
    <property type="entry name" value="PRK11768.1"/>
    <property type="match status" value="1"/>
</dbReference>
<keyword evidence="4 11" id="KW-0808">Transferase</keyword>
<keyword evidence="5 11" id="KW-0479">Metal-binding</keyword>
<dbReference type="InterPro" id="IPR032882">
    <property type="entry name" value="SrkA/RdoA"/>
</dbReference>
<evidence type="ECO:0000256" key="1">
    <source>
        <dbReference type="ARBA" id="ARBA00022490"/>
    </source>
</evidence>
<feature type="active site" evidence="11">
    <location>
        <position position="219"/>
    </location>
</feature>
<keyword evidence="1 11" id="KW-0963">Cytoplasm</keyword>
<feature type="domain" description="Aminoglycoside phosphotransferase" evidence="12">
    <location>
        <begin position="36"/>
        <end position="264"/>
    </location>
</feature>
<comment type="caution">
    <text evidence="13">The sequence shown here is derived from an EMBL/GenBank/DDBJ whole genome shotgun (WGS) entry which is preliminary data.</text>
</comment>
<evidence type="ECO:0000256" key="3">
    <source>
        <dbReference type="ARBA" id="ARBA00022553"/>
    </source>
</evidence>
<evidence type="ECO:0000313" key="13">
    <source>
        <dbReference type="EMBL" id="TLS66962.1"/>
    </source>
</evidence>
<comment type="catalytic activity">
    <reaction evidence="11">
        <text>L-threonyl-[protein] + ATP = O-phospho-L-threonyl-[protein] + ADP + H(+)</text>
        <dbReference type="Rhea" id="RHEA:46608"/>
        <dbReference type="Rhea" id="RHEA-COMP:11060"/>
        <dbReference type="Rhea" id="RHEA-COMP:11605"/>
        <dbReference type="ChEBI" id="CHEBI:15378"/>
        <dbReference type="ChEBI" id="CHEBI:30013"/>
        <dbReference type="ChEBI" id="CHEBI:30616"/>
        <dbReference type="ChEBI" id="CHEBI:61977"/>
        <dbReference type="ChEBI" id="CHEBI:456216"/>
        <dbReference type="EC" id="2.7.11.1"/>
    </reaction>
</comment>
<comment type="similarity">
    <text evidence="11">Belongs to the SrkA/RdoA protein kinase family.</text>
</comment>
<keyword evidence="2 11" id="KW-0723">Serine/threonine-protein kinase</keyword>
<keyword evidence="3 11" id="KW-0597">Phosphoprotein</keyword>
<sequence length="328" mass="37496">MGTGTDSFFKLGPEQVIRCIERTGLHCNGFQLALNSYENRVYQIGLDNGPAVVAKFYRPERWTDAAILEEHAFTLELQAIDIPVIAPLRIAGETLHHDGPFRFALYPCRPGRAPDLENRQQLQQLGRYIARIHALGSTQKFKHRPALNPTTFGDDACTLLLSEEVIPLELESAYMDIAEILLDEIEARFETTAAKLIRLHGDGHPGNILCHQGSLFIVDFDDARTGPAIQDLWMFLSGDKVQQTSLLHTVLSAYTQFHDFDPHELTLIEPLRTLRIMHHAAWLTRRRNDPAFKAAFPWFNTYHFWQEHIQTLREQADAIHQPPLQWFA</sequence>
<gene>
    <name evidence="11" type="primary">srkA</name>
    <name evidence="13" type="ORF">FEF65_08345</name>
</gene>
<dbReference type="Gene3D" id="3.30.200.70">
    <property type="match status" value="1"/>
</dbReference>
<dbReference type="GO" id="GO:0106310">
    <property type="term" value="F:protein serine kinase activity"/>
    <property type="evidence" value="ECO:0007669"/>
    <property type="project" value="RHEA"/>
</dbReference>